<feature type="compositionally biased region" description="Pro residues" evidence="4">
    <location>
        <begin position="1"/>
        <end position="12"/>
    </location>
</feature>
<feature type="region of interest" description="Disordered" evidence="4">
    <location>
        <begin position="1"/>
        <end position="23"/>
    </location>
</feature>
<evidence type="ECO:0000313" key="6">
    <source>
        <dbReference type="Ensembl" id="ENSSSCP00040007412.1"/>
    </source>
</evidence>
<sequence>RAPAPGPPPCPRAPRGSEPSVLRAGFPGKGLLCLRRELGALGGGRRGPGEEPGLWVAPALPPRQAGVALRKRLSLRPGPGLHVTRTQCPGSRGVKRPAWREELPLAPPWSPPPPPVPGLWCARSCSFGGEGGLSGRVTAEPCLLAPRRGAGGPDWAGPGQLTGQRRASGKQLLVQVSFPPGRTERVPGGSFCASGTRVPAARGRLRWEPRVGALRPAGRRSSASLALRSSRSQSAAVTPSSTTSSTRATPAPAAPAAASATSPSPAPSSGNGTSTAASPTQPIQLSDLQSILATMNVPAGPGGGQQVDLASVLTPEIMAPILANADVQERLLPYLPSGESLPQTAEEIQNTLTSPQFQQALGMFSAALASGQLGPLMCQFGLPAEAVEAANKGDVEAFAKAMQSSASPEQQEGDSKDKKDEEEDMSLD</sequence>
<dbReference type="PROSITE" id="PS51916">
    <property type="entry name" value="DEUBAD"/>
    <property type="match status" value="1"/>
</dbReference>
<feature type="region of interest" description="Disordered" evidence="4">
    <location>
        <begin position="398"/>
        <end position="428"/>
    </location>
</feature>
<dbReference type="GO" id="GO:0005737">
    <property type="term" value="C:cytoplasm"/>
    <property type="evidence" value="ECO:0007669"/>
    <property type="project" value="InterPro"/>
</dbReference>
<dbReference type="AlphaFoldDB" id="A0A8D1DJ93"/>
<name>A0A8D1DJ93_PIG</name>
<dbReference type="PANTHER" id="PTHR12225:SF0">
    <property type="entry name" value="PROTEASOMAL UBIQUITIN RECEPTOR ADRM1"/>
    <property type="match status" value="1"/>
</dbReference>
<organism evidence="6 7">
    <name type="scientific">Sus scrofa</name>
    <name type="common">Pig</name>
    <dbReference type="NCBI Taxonomy" id="9823"/>
    <lineage>
        <taxon>Eukaryota</taxon>
        <taxon>Metazoa</taxon>
        <taxon>Chordata</taxon>
        <taxon>Craniata</taxon>
        <taxon>Vertebrata</taxon>
        <taxon>Euteleostomi</taxon>
        <taxon>Mammalia</taxon>
        <taxon>Eutheria</taxon>
        <taxon>Laurasiatheria</taxon>
        <taxon>Artiodactyla</taxon>
        <taxon>Suina</taxon>
        <taxon>Suidae</taxon>
        <taxon>Sus</taxon>
    </lineage>
</organism>
<evidence type="ECO:0000256" key="1">
    <source>
        <dbReference type="ARBA" id="ARBA00004123"/>
    </source>
</evidence>
<feature type="compositionally biased region" description="Polar residues" evidence="4">
    <location>
        <begin position="270"/>
        <end position="280"/>
    </location>
</feature>
<evidence type="ECO:0000256" key="4">
    <source>
        <dbReference type="SAM" id="MobiDB-lite"/>
    </source>
</evidence>
<proteinExistence type="inferred from homology"/>
<keyword evidence="3" id="KW-0539">Nucleus</keyword>
<dbReference type="InterPro" id="IPR032368">
    <property type="entry name" value="RPN13_DEUBAD"/>
</dbReference>
<gene>
    <name evidence="6" type="primary">ADRM1</name>
</gene>
<dbReference type="Gene3D" id="1.10.2020.20">
    <property type="match status" value="1"/>
</dbReference>
<dbReference type="FunFam" id="1.10.2020.20:FF:000001">
    <property type="entry name" value="Proteasomal ubiquitin receptor ADRM1"/>
    <property type="match status" value="1"/>
</dbReference>
<comment type="similarity">
    <text evidence="2">Belongs to the ADRM1 family.</text>
</comment>
<feature type="compositionally biased region" description="Low complexity" evidence="4">
    <location>
        <begin position="213"/>
        <end position="269"/>
    </location>
</feature>
<evidence type="ECO:0000256" key="2">
    <source>
        <dbReference type="ARBA" id="ARBA00009216"/>
    </source>
</evidence>
<dbReference type="PANTHER" id="PTHR12225">
    <property type="entry name" value="ADHESION REGULATING MOLECULE 1 110 KDA CELL MEMBRANE GLYCOPROTEIN"/>
    <property type="match status" value="1"/>
</dbReference>
<dbReference type="Pfam" id="PF16550">
    <property type="entry name" value="RPN13_C"/>
    <property type="match status" value="1"/>
</dbReference>
<evidence type="ECO:0000313" key="7">
    <source>
        <dbReference type="Proteomes" id="UP000694722"/>
    </source>
</evidence>
<dbReference type="InterPro" id="IPR038108">
    <property type="entry name" value="RPN13_DEUBAD_sf"/>
</dbReference>
<dbReference type="Ensembl" id="ENSSSCT00040018082.1">
    <property type="protein sequence ID" value="ENSSSCP00040007412.1"/>
    <property type="gene ID" value="ENSSSCG00040013417.1"/>
</dbReference>
<reference evidence="6" key="1">
    <citation type="submission" date="2025-08" db="UniProtKB">
        <authorList>
            <consortium name="Ensembl"/>
        </authorList>
    </citation>
    <scope>IDENTIFICATION</scope>
</reference>
<accession>A0A8D1DJ93</accession>
<dbReference type="InterPro" id="IPR044867">
    <property type="entry name" value="DEUBAD_dom"/>
</dbReference>
<feature type="domain" description="DEUBAD" evidence="5">
    <location>
        <begin position="298"/>
        <end position="412"/>
    </location>
</feature>
<dbReference type="Proteomes" id="UP000694722">
    <property type="component" value="Unplaced"/>
</dbReference>
<comment type="subcellular location">
    <subcellularLocation>
        <location evidence="1">Nucleus</location>
    </subcellularLocation>
</comment>
<evidence type="ECO:0000256" key="3">
    <source>
        <dbReference type="ARBA" id="ARBA00023242"/>
    </source>
</evidence>
<evidence type="ECO:0000259" key="5">
    <source>
        <dbReference type="PROSITE" id="PS51916"/>
    </source>
</evidence>
<feature type="region of interest" description="Disordered" evidence="4">
    <location>
        <begin position="212"/>
        <end position="280"/>
    </location>
</feature>
<dbReference type="InterPro" id="IPR006773">
    <property type="entry name" value="Rpn13/ADRM1"/>
</dbReference>
<protein>
    <submittedName>
        <fullName evidence="6">ADRM1 26S proteasome ubiquitin receptor</fullName>
    </submittedName>
</protein>
<dbReference type="GO" id="GO:0005634">
    <property type="term" value="C:nucleus"/>
    <property type="evidence" value="ECO:0007669"/>
    <property type="project" value="UniProtKB-SubCell"/>
</dbReference>